<dbReference type="GO" id="GO:0016829">
    <property type="term" value="F:lyase activity"/>
    <property type="evidence" value="ECO:0007669"/>
    <property type="project" value="UniProtKB-KW"/>
</dbReference>
<dbReference type="PANTHER" id="PTHR10672:SF3">
    <property type="entry name" value="PROTEIN HU-LI TAI SHAO"/>
    <property type="match status" value="1"/>
</dbReference>
<evidence type="ECO:0000256" key="1">
    <source>
        <dbReference type="ARBA" id="ARBA00037961"/>
    </source>
</evidence>
<dbReference type="Proteomes" id="UP000289465">
    <property type="component" value="Unassembled WGS sequence"/>
</dbReference>
<dbReference type="InterPro" id="IPR036409">
    <property type="entry name" value="Aldolase_II/adducin_N_sf"/>
</dbReference>
<organism evidence="3 4">
    <name type="scientific">Achromobacter veterisilvae</name>
    <dbReference type="NCBI Taxonomy" id="2069367"/>
    <lineage>
        <taxon>Bacteria</taxon>
        <taxon>Pseudomonadati</taxon>
        <taxon>Pseudomonadota</taxon>
        <taxon>Betaproteobacteria</taxon>
        <taxon>Burkholderiales</taxon>
        <taxon>Alcaligenaceae</taxon>
        <taxon>Achromobacter</taxon>
    </lineage>
</organism>
<protein>
    <submittedName>
        <fullName evidence="3">Decarboxylase NovR</fullName>
        <ecNumber evidence="3">4.1.-.-</ecNumber>
    </submittedName>
</protein>
<dbReference type="OrthoDB" id="8859181at2"/>
<keyword evidence="3" id="KW-0456">Lyase</keyword>
<sequence length="259" mass="28990">MPQVLSKPATIREQVSEAEWAARVDLAACYRLVDLYGMSDIINNHITMRVPGEPEHFLINSHGELYGEVTASSLYKIHHDGEVILKPRNDYGINRAGYVIHSAIHEARPDVNCIVHTHTRAGMAVAALDCGILPISVTALRFYGRYGIHEYEGVTIYDGEKPRLVRSLGDHDLLLLRNHGLLSCGRSIAEAFNIIYNAEQACQIQVDAMGTGAALVYPEERIRREVAELFVPGVRRTFGELEWPALLRRLDAIDSSYRL</sequence>
<evidence type="ECO:0000313" key="4">
    <source>
        <dbReference type="Proteomes" id="UP000289465"/>
    </source>
</evidence>
<feature type="domain" description="Class II aldolase/adducin N-terminal" evidence="2">
    <location>
        <begin position="24"/>
        <end position="206"/>
    </location>
</feature>
<comment type="similarity">
    <text evidence="1">Belongs to the aldolase class II family.</text>
</comment>
<dbReference type="InterPro" id="IPR001303">
    <property type="entry name" value="Aldolase_II/adducin_N"/>
</dbReference>
<dbReference type="GO" id="GO:0051015">
    <property type="term" value="F:actin filament binding"/>
    <property type="evidence" value="ECO:0007669"/>
    <property type="project" value="TreeGrafter"/>
</dbReference>
<dbReference type="SUPFAM" id="SSF53639">
    <property type="entry name" value="AraD/HMP-PK domain-like"/>
    <property type="match status" value="1"/>
</dbReference>
<evidence type="ECO:0000313" key="3">
    <source>
        <dbReference type="EMBL" id="SSW67048.1"/>
    </source>
</evidence>
<reference evidence="3 4" key="1">
    <citation type="submission" date="2018-07" db="EMBL/GenBank/DDBJ databases">
        <authorList>
            <person name="Peeters C."/>
        </authorList>
    </citation>
    <scope>NUCLEOTIDE SEQUENCE [LARGE SCALE GENOMIC DNA]</scope>
    <source>
        <strain evidence="3 4">LMG 30378</strain>
    </source>
</reference>
<dbReference type="PANTHER" id="PTHR10672">
    <property type="entry name" value="ADDUCIN"/>
    <property type="match status" value="1"/>
</dbReference>
<dbReference type="EMBL" id="UFQC01000011">
    <property type="protein sequence ID" value="SSW67048.1"/>
    <property type="molecule type" value="Genomic_DNA"/>
</dbReference>
<evidence type="ECO:0000259" key="2">
    <source>
        <dbReference type="SMART" id="SM01007"/>
    </source>
</evidence>
<gene>
    <name evidence="3" type="primary">novR_3</name>
    <name evidence="3" type="ORF">AVE30378_02420</name>
</gene>
<dbReference type="Pfam" id="PF00596">
    <property type="entry name" value="Aldolase_II"/>
    <property type="match status" value="1"/>
</dbReference>
<dbReference type="GO" id="GO:0005856">
    <property type="term" value="C:cytoskeleton"/>
    <property type="evidence" value="ECO:0007669"/>
    <property type="project" value="TreeGrafter"/>
</dbReference>
<dbReference type="InterPro" id="IPR051017">
    <property type="entry name" value="Aldolase-II_Adducin_sf"/>
</dbReference>
<dbReference type="AlphaFoldDB" id="A0A446CGV1"/>
<name>A0A446CGV1_9BURK</name>
<proteinExistence type="inferred from homology"/>
<accession>A0A446CGV1</accession>
<dbReference type="RefSeq" id="WP_129241125.1">
    <property type="nucleotide sequence ID" value="NZ_UFQC01000011.1"/>
</dbReference>
<dbReference type="Gene3D" id="3.40.225.10">
    <property type="entry name" value="Class II aldolase/adducin N-terminal domain"/>
    <property type="match status" value="1"/>
</dbReference>
<dbReference type="NCBIfam" id="NF005451">
    <property type="entry name" value="PRK07044.1"/>
    <property type="match status" value="1"/>
</dbReference>
<dbReference type="EC" id="4.1.-.-" evidence="3"/>
<dbReference type="SMART" id="SM01007">
    <property type="entry name" value="Aldolase_II"/>
    <property type="match status" value="1"/>
</dbReference>